<dbReference type="OMA" id="SVEXEEN"/>
<evidence type="ECO:0000256" key="2">
    <source>
        <dbReference type="ARBA" id="ARBA00022900"/>
    </source>
</evidence>
<comment type="similarity">
    <text evidence="3">Belongs to the serpin family.</text>
</comment>
<dbReference type="GO" id="GO:0005615">
    <property type="term" value="C:extracellular space"/>
    <property type="evidence" value="ECO:0007669"/>
    <property type="project" value="InterPro"/>
</dbReference>
<keyword evidence="2" id="KW-0722">Serine protease inhibitor</keyword>
<feature type="chain" id="PRO_5021706187" description="Serpin domain-containing protein" evidence="4">
    <location>
        <begin position="21"/>
        <end position="461"/>
    </location>
</feature>
<dbReference type="PANTHER" id="PTHR11461">
    <property type="entry name" value="SERINE PROTEASE INHIBITOR, SERPIN"/>
    <property type="match status" value="1"/>
</dbReference>
<evidence type="ECO:0000313" key="6">
    <source>
        <dbReference type="EMBL" id="TRY70931.1"/>
    </source>
</evidence>
<feature type="signal peptide" evidence="4">
    <location>
        <begin position="1"/>
        <end position="20"/>
    </location>
</feature>
<evidence type="ECO:0000256" key="4">
    <source>
        <dbReference type="SAM" id="SignalP"/>
    </source>
</evidence>
<dbReference type="InterPro" id="IPR042185">
    <property type="entry name" value="Serpin_sf_2"/>
</dbReference>
<sequence>MKVHLISVVMVVCLISKAHPKPQGISPALGDHHFRLRFGMNKFAQDLFKAWLDDSNGNVIISPLSIYLAMAMVLYGSPEKSQTNQELLALLGLDPKFYEEYSHNILDTLRRYEALDNIQIANKMYFDRSINVKSNYEKFLEVVFRSPGEAINFGQVASAVDQINAFVGQATKGKIQDLLQTQDITDLTRMILVNAIHFKGTWEAGFNSIETFSKPFFVDDNQSFSYEETMHQEGNFGLAEVNGAQVLEMRYKTPSLKMFIILPNSDQDIRSVDIGTIDFALLHKTFASKKVSLQLPKFKIESKGELKSNLEKLGVTTVFGAKANLSDISNEPLVLSKAIHQARLEVNEAGTEAVGATVVAIDVRVASKEPPSFRVDRPFYAVIYDSVLEVPIFLARIVDPKGTLTLSTANLDRRSADSLINPRSPLAANSQQTPSVAAEAATRKDCRPNMGDIQFPCHPLK</sequence>
<dbReference type="AlphaFoldDB" id="A0A553NZS1"/>
<dbReference type="Gene3D" id="3.30.497.10">
    <property type="entry name" value="Antithrombin, subunit I, domain 2"/>
    <property type="match status" value="1"/>
</dbReference>
<dbReference type="InterPro" id="IPR023796">
    <property type="entry name" value="Serpin_dom"/>
</dbReference>
<evidence type="ECO:0000256" key="1">
    <source>
        <dbReference type="ARBA" id="ARBA00022690"/>
    </source>
</evidence>
<feature type="domain" description="Serpin" evidence="5">
    <location>
        <begin position="45"/>
        <end position="400"/>
    </location>
</feature>
<proteinExistence type="inferred from homology"/>
<dbReference type="OrthoDB" id="6370828at2759"/>
<dbReference type="GO" id="GO:0004867">
    <property type="term" value="F:serine-type endopeptidase inhibitor activity"/>
    <property type="evidence" value="ECO:0007669"/>
    <property type="project" value="UniProtKB-KW"/>
</dbReference>
<accession>A0A553NZS1</accession>
<keyword evidence="7" id="KW-1185">Reference proteome</keyword>
<gene>
    <name evidence="6" type="ORF">TCAL_11382</name>
</gene>
<dbReference type="InterPro" id="IPR042178">
    <property type="entry name" value="Serpin_sf_1"/>
</dbReference>
<dbReference type="CDD" id="cd19601">
    <property type="entry name" value="serpin42Da-like"/>
    <property type="match status" value="1"/>
</dbReference>
<dbReference type="Pfam" id="PF00079">
    <property type="entry name" value="Serpin"/>
    <property type="match status" value="1"/>
</dbReference>
<reference evidence="6 7" key="1">
    <citation type="journal article" date="2018" name="Nat. Ecol. Evol.">
        <title>Genomic signatures of mitonuclear coevolution across populations of Tigriopus californicus.</title>
        <authorList>
            <person name="Barreto F.S."/>
            <person name="Watson E.T."/>
            <person name="Lima T.G."/>
            <person name="Willett C.S."/>
            <person name="Edmands S."/>
            <person name="Li W."/>
            <person name="Burton R.S."/>
        </authorList>
    </citation>
    <scope>NUCLEOTIDE SEQUENCE [LARGE SCALE GENOMIC DNA]</scope>
    <source>
        <strain evidence="6 7">San Diego</strain>
    </source>
</reference>
<dbReference type="Proteomes" id="UP000318571">
    <property type="component" value="Chromosome 9"/>
</dbReference>
<protein>
    <recommendedName>
        <fullName evidence="5">Serpin domain-containing protein</fullName>
    </recommendedName>
</protein>
<dbReference type="PANTHER" id="PTHR11461:SF372">
    <property type="entry name" value="ACCESSORY GLAND PROTEIN ACP76A-RELATED"/>
    <property type="match status" value="1"/>
</dbReference>
<dbReference type="InterPro" id="IPR000215">
    <property type="entry name" value="Serpin_fam"/>
</dbReference>
<dbReference type="Gene3D" id="2.30.39.10">
    <property type="entry name" value="Alpha-1-antitrypsin, domain 1"/>
    <property type="match status" value="1"/>
</dbReference>
<dbReference type="InterPro" id="IPR036186">
    <property type="entry name" value="Serpin_sf"/>
</dbReference>
<dbReference type="SMART" id="SM00093">
    <property type="entry name" value="SERPIN"/>
    <property type="match status" value="1"/>
</dbReference>
<dbReference type="SUPFAM" id="SSF56574">
    <property type="entry name" value="Serpins"/>
    <property type="match status" value="1"/>
</dbReference>
<comment type="caution">
    <text evidence="6">The sequence shown here is derived from an EMBL/GenBank/DDBJ whole genome shotgun (WGS) entry which is preliminary data.</text>
</comment>
<evidence type="ECO:0000313" key="7">
    <source>
        <dbReference type="Proteomes" id="UP000318571"/>
    </source>
</evidence>
<organism evidence="6 7">
    <name type="scientific">Tigriopus californicus</name>
    <name type="common">Marine copepod</name>
    <dbReference type="NCBI Taxonomy" id="6832"/>
    <lineage>
        <taxon>Eukaryota</taxon>
        <taxon>Metazoa</taxon>
        <taxon>Ecdysozoa</taxon>
        <taxon>Arthropoda</taxon>
        <taxon>Crustacea</taxon>
        <taxon>Multicrustacea</taxon>
        <taxon>Hexanauplia</taxon>
        <taxon>Copepoda</taxon>
        <taxon>Harpacticoida</taxon>
        <taxon>Harpacticidae</taxon>
        <taxon>Tigriopus</taxon>
    </lineage>
</organism>
<dbReference type="EMBL" id="VCGU01000009">
    <property type="protein sequence ID" value="TRY70931.1"/>
    <property type="molecule type" value="Genomic_DNA"/>
</dbReference>
<evidence type="ECO:0000259" key="5">
    <source>
        <dbReference type="SMART" id="SM00093"/>
    </source>
</evidence>
<dbReference type="STRING" id="6832.A0A553NZS1"/>
<name>A0A553NZS1_TIGCA</name>
<keyword evidence="1" id="KW-0646">Protease inhibitor</keyword>
<evidence type="ECO:0000256" key="3">
    <source>
        <dbReference type="RuleBase" id="RU000411"/>
    </source>
</evidence>
<keyword evidence="4" id="KW-0732">Signal</keyword>